<dbReference type="Proteomes" id="UP001302696">
    <property type="component" value="Chromosome"/>
</dbReference>
<proteinExistence type="predicted"/>
<evidence type="ECO:0000313" key="1">
    <source>
        <dbReference type="EMBL" id="WPC21235.1"/>
    </source>
</evidence>
<keyword evidence="2" id="KW-1185">Reference proteome</keyword>
<organism evidence="1 2">
    <name type="scientific">Pediococcus inopinatus</name>
    <dbReference type="NCBI Taxonomy" id="114090"/>
    <lineage>
        <taxon>Bacteria</taxon>
        <taxon>Bacillati</taxon>
        <taxon>Bacillota</taxon>
        <taxon>Bacilli</taxon>
        <taxon>Lactobacillales</taxon>
        <taxon>Lactobacillaceae</taxon>
        <taxon>Pediococcus</taxon>
    </lineage>
</organism>
<evidence type="ECO:0000313" key="2">
    <source>
        <dbReference type="Proteomes" id="UP001302696"/>
    </source>
</evidence>
<sequence length="179" mass="20019">MANGDVKLRVLGIDEYVGGTGLIKFRLAQRYSKDQLAIFKILVNKSKKDYLLDANAVSISGNGKNQIVGYKIKKMPKQIKDLTIESSLDKPEVTSRTSLKKIPMTVKAKRSNSVYKFKKAVLQNGKLTVRYEFTGMDGSVHDFLKNNNVVSGFAIMAKTYQDNGNDSVFGKDYLDKSKH</sequence>
<name>A0ABZ0Q2P4_9LACO</name>
<gene>
    <name evidence="1" type="ORF">N6G96_08100</name>
</gene>
<accession>A0ABZ0Q2P4</accession>
<reference evidence="2" key="1">
    <citation type="submission" date="2024-06" db="EMBL/GenBank/DDBJ databases">
        <authorList>
            <person name="Chang H.C."/>
            <person name="Mun S.Y."/>
        </authorList>
    </citation>
    <scope>NUCLEOTIDE SEQUENCE [LARGE SCALE GENOMIC DNA]</scope>
    <source>
        <strain evidence="2">KT1</strain>
    </source>
</reference>
<dbReference type="RefSeq" id="WP_057772303.1">
    <property type="nucleotide sequence ID" value="NZ_BBIM01000034.1"/>
</dbReference>
<dbReference type="EMBL" id="CP104778">
    <property type="protein sequence ID" value="WPC21235.1"/>
    <property type="molecule type" value="Genomic_DNA"/>
</dbReference>
<protein>
    <submittedName>
        <fullName evidence="1">Uncharacterized protein</fullName>
    </submittedName>
</protein>